<dbReference type="Gene3D" id="2.30.30.40">
    <property type="entry name" value="SH3 Domains"/>
    <property type="match status" value="1"/>
</dbReference>
<sequence>VPLYSKPDKGSEITKNYTNPNEKFIFLGRSKGQWIKVLDEDGDSGWINSFLLRFAPGK</sequence>
<dbReference type="AlphaFoldDB" id="A0A7V3KMP6"/>
<accession>A0A7V3KMP6</accession>
<comment type="caution">
    <text evidence="1">The sequence shown here is derived from an EMBL/GenBank/DDBJ whole genome shotgun (WGS) entry which is preliminary data.</text>
</comment>
<dbReference type="Pfam" id="PF06347">
    <property type="entry name" value="SH3_4"/>
    <property type="match status" value="1"/>
</dbReference>
<feature type="non-terminal residue" evidence="1">
    <location>
        <position position="1"/>
    </location>
</feature>
<protein>
    <submittedName>
        <fullName evidence="1">SH3 domain-containing protein</fullName>
    </submittedName>
</protein>
<organism evidence="1">
    <name type="scientific">candidate division WOR-3 bacterium</name>
    <dbReference type="NCBI Taxonomy" id="2052148"/>
    <lineage>
        <taxon>Bacteria</taxon>
        <taxon>Bacteria division WOR-3</taxon>
    </lineage>
</organism>
<dbReference type="InterPro" id="IPR010466">
    <property type="entry name" value="DUF1058"/>
</dbReference>
<name>A0A7V3KMP6_UNCW3</name>
<proteinExistence type="predicted"/>
<dbReference type="EMBL" id="DTGD01000057">
    <property type="protein sequence ID" value="HGB35542.1"/>
    <property type="molecule type" value="Genomic_DNA"/>
</dbReference>
<evidence type="ECO:0000313" key="1">
    <source>
        <dbReference type="EMBL" id="HGB35542.1"/>
    </source>
</evidence>
<gene>
    <name evidence="1" type="ORF">ENV38_01380</name>
</gene>
<reference evidence="1" key="1">
    <citation type="journal article" date="2020" name="mSystems">
        <title>Genome- and Community-Level Interaction Insights into Carbon Utilization and Element Cycling Functions of Hydrothermarchaeota in Hydrothermal Sediment.</title>
        <authorList>
            <person name="Zhou Z."/>
            <person name="Liu Y."/>
            <person name="Xu W."/>
            <person name="Pan J."/>
            <person name="Luo Z.H."/>
            <person name="Li M."/>
        </authorList>
    </citation>
    <scope>NUCLEOTIDE SEQUENCE [LARGE SCALE GENOMIC DNA]</scope>
    <source>
        <strain evidence="1">SpSt-754</strain>
    </source>
</reference>